<dbReference type="Pfam" id="PF01841">
    <property type="entry name" value="Transglut_core"/>
    <property type="match status" value="1"/>
</dbReference>
<proteinExistence type="predicted"/>
<feature type="transmembrane region" description="Helical" evidence="2">
    <location>
        <begin position="628"/>
        <end position="650"/>
    </location>
</feature>
<feature type="transmembrane region" description="Helical" evidence="2">
    <location>
        <begin position="44"/>
        <end position="62"/>
    </location>
</feature>
<evidence type="ECO:0000313" key="5">
    <source>
        <dbReference type="Proteomes" id="UP000662857"/>
    </source>
</evidence>
<dbReference type="InterPro" id="IPR038765">
    <property type="entry name" value="Papain-like_cys_pep_sf"/>
</dbReference>
<dbReference type="SUPFAM" id="SSF54001">
    <property type="entry name" value="Cysteine proteinases"/>
    <property type="match status" value="1"/>
</dbReference>
<dbReference type="EMBL" id="CP070499">
    <property type="protein sequence ID" value="QSB16289.1"/>
    <property type="molecule type" value="Genomic_DNA"/>
</dbReference>
<dbReference type="InterPro" id="IPR021878">
    <property type="entry name" value="TgpA_N"/>
</dbReference>
<feature type="transmembrane region" description="Helical" evidence="2">
    <location>
        <begin position="20"/>
        <end position="38"/>
    </location>
</feature>
<keyword evidence="2" id="KW-1133">Transmembrane helix</keyword>
<keyword evidence="5" id="KW-1185">Reference proteome</keyword>
<evidence type="ECO:0000259" key="3">
    <source>
        <dbReference type="SMART" id="SM00460"/>
    </source>
</evidence>
<dbReference type="InterPro" id="IPR002931">
    <property type="entry name" value="Transglutaminase-like"/>
</dbReference>
<evidence type="ECO:0000313" key="4">
    <source>
        <dbReference type="EMBL" id="QSB16289.1"/>
    </source>
</evidence>
<dbReference type="AlphaFoldDB" id="A0A895YLB6"/>
<keyword evidence="2" id="KW-0812">Transmembrane</keyword>
<protein>
    <submittedName>
        <fullName evidence="4">Transglutaminase domain-containing protein</fullName>
    </submittedName>
</protein>
<name>A0A895YLB6_9ACTN</name>
<feature type="region of interest" description="Disordered" evidence="1">
    <location>
        <begin position="559"/>
        <end position="621"/>
    </location>
</feature>
<dbReference type="SMART" id="SM00460">
    <property type="entry name" value="TGc"/>
    <property type="match status" value="1"/>
</dbReference>
<dbReference type="KEGG" id="nhy:JQS43_08355"/>
<dbReference type="Gene3D" id="3.10.620.30">
    <property type="match status" value="1"/>
</dbReference>
<feature type="transmembrane region" description="Helical" evidence="2">
    <location>
        <begin position="179"/>
        <end position="198"/>
    </location>
</feature>
<evidence type="ECO:0000256" key="1">
    <source>
        <dbReference type="SAM" id="MobiDB-lite"/>
    </source>
</evidence>
<dbReference type="Proteomes" id="UP000662857">
    <property type="component" value="Chromosome"/>
</dbReference>
<dbReference type="Pfam" id="PF11992">
    <property type="entry name" value="TgpA_N"/>
    <property type="match status" value="1"/>
</dbReference>
<feature type="region of interest" description="Disordered" evidence="1">
    <location>
        <begin position="659"/>
        <end position="688"/>
    </location>
</feature>
<dbReference type="RefSeq" id="WP_239678496.1">
    <property type="nucleotide sequence ID" value="NZ_CP070499.1"/>
</dbReference>
<accession>A0A895YLB6</accession>
<gene>
    <name evidence="4" type="ORF">JQS43_08355</name>
</gene>
<sequence length="829" mass="88387">MTAPASAPRAGGALGGRHHLGLVAAAATLLATAPLSVIFELWTWLVHGVVAVVAVAAAAAAARALRLPSWLQPLAMAAGLLLAVTFQFRSGDELLLFPTTATFQHFGTLLGGVPDAIATQALPVTDHDGLLLLAMLGIGVVAILVDTIAVILRRPALAGLPMLAIYSVPVAVSQQSVPALTFAIGVVGYLWLVATDSLDRVRRFGRRFTGDGRGIEAWEPSPLAAAGRRLTVVGVVMAIALPLAVPGMTGGMIDRFGSGFLGGGDGSGSGGTPTSVNLFAHLDGLLNRDETVDLLEVTTDDPDPFYLRVGTADQISDRGFDHRAPRGSRAPVSLPLPVPPSGVTHHRHTAEVEVLGWDMNRLPIFAELIGITGADEWRYDNEQQVVFADETRASGLTYEFEFVRREYDPAALGRAELLPEDDPIQRRFGAVIDEPRVTELVDDLTSDADTPYDRVRAVHGHFTSDNGFRYSLETGSETTGSAIVDFLFEHRAGFCVQYAAAMAWMVRDAGLPSRVATGFTRGSERSDGTYLLTNHNLHAWTEVFFDGFGWVPFDPTPSSSVAGSAQRDWAPDPNVPDLPDTDQDSSGSDAEPLPPGDGPDDGLADLAPEPGGAVTGLSDTEPRSLTPWLIAGLIGLLALLAAPALSRVLLRRRRVPARLADQHPTASATPADSGGTTPAGDPAATARHRAHRAWDELLDTMVDYQVRVDPAESPRATAGRLVHECEFTGGDRTPVGEAVRLLGRAEERARYAPTPDAPVDLRGAVRTVRRGISTQAPRIVRLRAALLPTSTVQRWRAAAGQAASWAIGRRQRWSARMARLSPRRLLSSS</sequence>
<feature type="domain" description="Transglutaminase-like" evidence="3">
    <location>
        <begin position="487"/>
        <end position="557"/>
    </location>
</feature>
<dbReference type="InterPro" id="IPR052901">
    <property type="entry name" value="Bact_TGase-like"/>
</dbReference>
<feature type="compositionally biased region" description="Low complexity" evidence="1">
    <location>
        <begin position="674"/>
        <end position="685"/>
    </location>
</feature>
<organism evidence="4 5">
    <name type="scientific">Natronosporangium hydrolyticum</name>
    <dbReference type="NCBI Taxonomy" id="2811111"/>
    <lineage>
        <taxon>Bacteria</taxon>
        <taxon>Bacillati</taxon>
        <taxon>Actinomycetota</taxon>
        <taxon>Actinomycetes</taxon>
        <taxon>Micromonosporales</taxon>
        <taxon>Micromonosporaceae</taxon>
        <taxon>Natronosporangium</taxon>
    </lineage>
</organism>
<reference evidence="4" key="1">
    <citation type="submission" date="2021-02" db="EMBL/GenBank/DDBJ databases">
        <title>Natrosporangium hydrolyticum gen. nov., sp. nov, a haloalkaliphilic actinobacterium from a soda solonchak soil.</title>
        <authorList>
            <person name="Sorokin D.Y."/>
            <person name="Khijniak T.V."/>
            <person name="Zakharycheva A.P."/>
            <person name="Boueva O.V."/>
            <person name="Ariskina E.V."/>
            <person name="Hahnke R.L."/>
            <person name="Bunk B."/>
            <person name="Sproer C."/>
            <person name="Schumann P."/>
            <person name="Evtushenko L.I."/>
            <person name="Kublanov I.V."/>
        </authorList>
    </citation>
    <scope>NUCLEOTIDE SEQUENCE</scope>
    <source>
        <strain evidence="4">DSM 106523</strain>
    </source>
</reference>
<feature type="transmembrane region" description="Helical" evidence="2">
    <location>
        <begin position="230"/>
        <end position="248"/>
    </location>
</feature>
<keyword evidence="2" id="KW-0472">Membrane</keyword>
<evidence type="ECO:0000256" key="2">
    <source>
        <dbReference type="SAM" id="Phobius"/>
    </source>
</evidence>
<feature type="region of interest" description="Disordered" evidence="1">
    <location>
        <begin position="317"/>
        <end position="344"/>
    </location>
</feature>
<dbReference type="PANTHER" id="PTHR42736">
    <property type="entry name" value="PROTEIN-GLUTAMINE GAMMA-GLUTAMYLTRANSFERASE"/>
    <property type="match status" value="1"/>
</dbReference>
<feature type="transmembrane region" description="Helical" evidence="2">
    <location>
        <begin position="130"/>
        <end position="149"/>
    </location>
</feature>
<dbReference type="PANTHER" id="PTHR42736:SF1">
    <property type="entry name" value="PROTEIN-GLUTAMINE GAMMA-GLUTAMYLTRANSFERASE"/>
    <property type="match status" value="1"/>
</dbReference>